<name>W1IYY9_9GAMM</name>
<evidence type="ECO:0000313" key="1">
    <source>
        <dbReference type="EMBL" id="CDL82846.1"/>
    </source>
</evidence>
<evidence type="ECO:0000313" key="2">
    <source>
        <dbReference type="Proteomes" id="UP000019202"/>
    </source>
</evidence>
<accession>W1IYY9</accession>
<sequence>MGLTEHNEEKNTFHNIINYFPDRNGGAFPFSQPEFVVAGRS</sequence>
<reference evidence="1" key="1">
    <citation type="submission" date="2013-11" db="EMBL/GenBank/DDBJ databases">
        <title>Draft genome sequence and annotation of the entomopathogenic bacteria, Xenorhabdus cabanillasi strain JM26 and Xenorhabdus szentirmai strain DSM 16338.</title>
        <authorList>
            <person name="Gualtieri M."/>
            <person name="Ogier J.C."/>
            <person name="Pages S."/>
            <person name="Givaudan A."/>
            <person name="Gaudriault S."/>
        </authorList>
    </citation>
    <scope>NUCLEOTIDE SEQUENCE [LARGE SCALE GENOMIC DNA]</scope>
    <source>
        <strain evidence="1">DSM 16338</strain>
    </source>
</reference>
<dbReference type="AlphaFoldDB" id="W1IYY9"/>
<comment type="caution">
    <text evidence="1">The sequence shown here is derived from an EMBL/GenBank/DDBJ whole genome shotgun (WGS) entry which is preliminary data.</text>
</comment>
<proteinExistence type="predicted"/>
<protein>
    <submittedName>
        <fullName evidence="1">Uncharacterized protein</fullName>
    </submittedName>
</protein>
<keyword evidence="2" id="KW-1185">Reference proteome</keyword>
<gene>
    <name evidence="1" type="ORF">XSR1_250027</name>
</gene>
<dbReference type="EMBL" id="CBXF010000083">
    <property type="protein sequence ID" value="CDL82846.1"/>
    <property type="molecule type" value="Genomic_DNA"/>
</dbReference>
<dbReference type="STRING" id="1427518.XSR1_250027"/>
<organism evidence="1 2">
    <name type="scientific">Xenorhabdus szentirmaii DSM 16338</name>
    <dbReference type="NCBI Taxonomy" id="1427518"/>
    <lineage>
        <taxon>Bacteria</taxon>
        <taxon>Pseudomonadati</taxon>
        <taxon>Pseudomonadota</taxon>
        <taxon>Gammaproteobacteria</taxon>
        <taxon>Enterobacterales</taxon>
        <taxon>Morganellaceae</taxon>
        <taxon>Xenorhabdus</taxon>
    </lineage>
</organism>
<dbReference type="Proteomes" id="UP000019202">
    <property type="component" value="Unassembled WGS sequence"/>
</dbReference>